<name>T1JW49_TETUR</name>
<feature type="compositionally biased region" description="Basic and acidic residues" evidence="2">
    <location>
        <begin position="302"/>
        <end position="312"/>
    </location>
</feature>
<dbReference type="Pfam" id="PF00379">
    <property type="entry name" value="Chitin_bind_4"/>
    <property type="match status" value="1"/>
</dbReference>
<feature type="chain" id="PRO_5004580025" evidence="3">
    <location>
        <begin position="25"/>
        <end position="312"/>
    </location>
</feature>
<dbReference type="GO" id="GO:0042302">
    <property type="term" value="F:structural constituent of cuticle"/>
    <property type="evidence" value="ECO:0007669"/>
    <property type="project" value="UniProtKB-UniRule"/>
</dbReference>
<sequence length="312" mass="34308">MLVFSVGLFHVLILCLSLLTPCFAQIPGPLQPVPRSQTYQGRDSDGTYSFGYTVNEPSGSTKFRQESGDGAGNRQGSYGLEEKDSQRIVFNYATKPKSSTQYINHPVPLTSQHNDQGPMILSPIPSSSSGSSSNQGSMEGSADGGFQPSFESRGHEMEDYNRFNNNNPAFDEDFDFEGRKFGNPRMRQSSNTHWDGGDSVNGGQGSSGSGPWNKQGNGGEHNGHHHHSQSQPQSHSHPHSHHHHQPGGEPDQRGEEFGMGENRELTSEPGNYDRLVAYLANQRPNGPPLPPPPPPAHHRQPMRPEDFPYKSR</sequence>
<dbReference type="OrthoDB" id="10538107at2759"/>
<dbReference type="Proteomes" id="UP000015104">
    <property type="component" value="Unassembled WGS sequence"/>
</dbReference>
<feature type="compositionally biased region" description="Polar residues" evidence="2">
    <location>
        <begin position="34"/>
        <end position="62"/>
    </location>
</feature>
<proteinExistence type="predicted"/>
<feature type="compositionally biased region" description="Gly residues" evidence="2">
    <location>
        <begin position="199"/>
        <end position="208"/>
    </location>
</feature>
<feature type="compositionally biased region" description="Low complexity" evidence="2">
    <location>
        <begin position="126"/>
        <end position="141"/>
    </location>
</feature>
<accession>T1JW49</accession>
<dbReference type="PROSITE" id="PS51155">
    <property type="entry name" value="CHIT_BIND_RR_2"/>
    <property type="match status" value="1"/>
</dbReference>
<feature type="region of interest" description="Disordered" evidence="2">
    <location>
        <begin position="174"/>
        <end position="312"/>
    </location>
</feature>
<feature type="compositionally biased region" description="Basic residues" evidence="2">
    <location>
        <begin position="236"/>
        <end position="245"/>
    </location>
</feature>
<dbReference type="EMBL" id="CAEY01000807">
    <property type="status" value="NOT_ANNOTATED_CDS"/>
    <property type="molecule type" value="Genomic_DNA"/>
</dbReference>
<feature type="region of interest" description="Disordered" evidence="2">
    <location>
        <begin position="99"/>
        <end position="153"/>
    </location>
</feature>
<feature type="compositionally biased region" description="Pro residues" evidence="2">
    <location>
        <begin position="285"/>
        <end position="295"/>
    </location>
</feature>
<feature type="compositionally biased region" description="Polar residues" evidence="2">
    <location>
        <begin position="99"/>
        <end position="115"/>
    </location>
</feature>
<evidence type="ECO:0000256" key="2">
    <source>
        <dbReference type="SAM" id="MobiDB-lite"/>
    </source>
</evidence>
<reference evidence="4" key="2">
    <citation type="submission" date="2015-06" db="UniProtKB">
        <authorList>
            <consortium name="EnsemblMetazoa"/>
        </authorList>
    </citation>
    <scope>IDENTIFICATION</scope>
</reference>
<feature type="compositionally biased region" description="Basic and acidic residues" evidence="2">
    <location>
        <begin position="250"/>
        <end position="266"/>
    </location>
</feature>
<protein>
    <submittedName>
        <fullName evidence="4">Uncharacterized protein</fullName>
    </submittedName>
</protein>
<keyword evidence="5" id="KW-1185">Reference proteome</keyword>
<dbReference type="EnsemblMetazoa" id="tetur02g07000.1">
    <property type="protein sequence ID" value="tetur02g07000.1"/>
    <property type="gene ID" value="tetur02g07000"/>
</dbReference>
<organism evidence="4 5">
    <name type="scientific">Tetranychus urticae</name>
    <name type="common">Two-spotted spider mite</name>
    <dbReference type="NCBI Taxonomy" id="32264"/>
    <lineage>
        <taxon>Eukaryota</taxon>
        <taxon>Metazoa</taxon>
        <taxon>Ecdysozoa</taxon>
        <taxon>Arthropoda</taxon>
        <taxon>Chelicerata</taxon>
        <taxon>Arachnida</taxon>
        <taxon>Acari</taxon>
        <taxon>Acariformes</taxon>
        <taxon>Trombidiformes</taxon>
        <taxon>Prostigmata</taxon>
        <taxon>Eleutherengona</taxon>
        <taxon>Raphignathae</taxon>
        <taxon>Tetranychoidea</taxon>
        <taxon>Tetranychidae</taxon>
        <taxon>Tetranychus</taxon>
    </lineage>
</organism>
<dbReference type="RefSeq" id="XP_025018603.1">
    <property type="nucleotide sequence ID" value="XM_025162835.1"/>
</dbReference>
<dbReference type="AlphaFoldDB" id="T1JW49"/>
<keyword evidence="1" id="KW-0193">Cuticle</keyword>
<dbReference type="OMA" id="NTHWDGG"/>
<evidence type="ECO:0000256" key="3">
    <source>
        <dbReference type="SAM" id="SignalP"/>
    </source>
</evidence>
<reference evidence="5" key="1">
    <citation type="submission" date="2011-08" db="EMBL/GenBank/DDBJ databases">
        <authorList>
            <person name="Rombauts S."/>
        </authorList>
    </citation>
    <scope>NUCLEOTIDE SEQUENCE</scope>
    <source>
        <strain evidence="5">London</strain>
    </source>
</reference>
<dbReference type="KEGG" id="tut:112539967"/>
<feature type="signal peptide" evidence="3">
    <location>
        <begin position="1"/>
        <end position="24"/>
    </location>
</feature>
<dbReference type="GeneID" id="112539967"/>
<keyword evidence="3" id="KW-0732">Signal</keyword>
<dbReference type="HOGENOM" id="CLU_892327_0_0_1"/>
<evidence type="ECO:0000313" key="5">
    <source>
        <dbReference type="Proteomes" id="UP000015104"/>
    </source>
</evidence>
<evidence type="ECO:0000313" key="4">
    <source>
        <dbReference type="EnsemblMetazoa" id="tetur02g07000.1"/>
    </source>
</evidence>
<evidence type="ECO:0000256" key="1">
    <source>
        <dbReference type="PROSITE-ProRule" id="PRU00497"/>
    </source>
</evidence>
<feature type="region of interest" description="Disordered" evidence="2">
    <location>
        <begin position="30"/>
        <end position="80"/>
    </location>
</feature>
<dbReference type="InterPro" id="IPR000618">
    <property type="entry name" value="Insect_cuticle"/>
</dbReference>